<dbReference type="EMBL" id="JAWZYT010000337">
    <property type="protein sequence ID" value="KAK4324693.1"/>
    <property type="molecule type" value="Genomic_DNA"/>
</dbReference>
<dbReference type="EMBL" id="JAWZYT010000603">
    <property type="protein sequence ID" value="KAK4321278.1"/>
    <property type="molecule type" value="Genomic_DNA"/>
</dbReference>
<dbReference type="Gene3D" id="2.60.120.260">
    <property type="entry name" value="Galactose-binding domain-like"/>
    <property type="match status" value="1"/>
</dbReference>
<proteinExistence type="predicted"/>
<feature type="domain" description="F5/8 type C" evidence="2">
    <location>
        <begin position="120"/>
        <end position="234"/>
    </location>
</feature>
<evidence type="ECO:0000256" key="1">
    <source>
        <dbReference type="SAM" id="SignalP"/>
    </source>
</evidence>
<reference evidence="4" key="1">
    <citation type="submission" date="2023-11" db="EMBL/GenBank/DDBJ databases">
        <title>Genome assemblies of two species of porcelain crab, Petrolisthes cinctipes and Petrolisthes manimaculis (Anomura: Porcellanidae).</title>
        <authorList>
            <person name="Angst P."/>
        </authorList>
    </citation>
    <scope>NUCLEOTIDE SEQUENCE</scope>
    <source>
        <strain evidence="4">PB745_02</strain>
        <tissue evidence="4">Gill</tissue>
    </source>
</reference>
<dbReference type="Pfam" id="PF00754">
    <property type="entry name" value="F5_F8_type_C"/>
    <property type="match status" value="1"/>
</dbReference>
<sequence length="247" mass="27493">MVDVVLVVLVLDYPLLASSVGLMLSPSSKVTPSFPSDVLECILDNVTLADTSPTIHACALLCLLNKACQLYCLRDRECWTFTAQVTGIWKGDSASTVTYDICYSTWYHSNDITHFIIGTSASSIYKPTTTPDNAVNGFVCKMDYYFHSNEQNGMSWWRADLGAPRSVSTIQVQTRRDGYWISNFQHVIITLGNSSDYVNPVFDTYPYKATSGELLTFTPSTPIIGRYLQFDTNANVFILLGEVKIIS</sequence>
<feature type="chain" id="PRO_5042442994" description="F5/8 type C domain-containing protein" evidence="1">
    <location>
        <begin position="18"/>
        <end position="247"/>
    </location>
</feature>
<feature type="signal peptide" evidence="1">
    <location>
        <begin position="1"/>
        <end position="17"/>
    </location>
</feature>
<evidence type="ECO:0000259" key="2">
    <source>
        <dbReference type="Pfam" id="PF00754"/>
    </source>
</evidence>
<dbReference type="InterPro" id="IPR008979">
    <property type="entry name" value="Galactose-bd-like_sf"/>
</dbReference>
<keyword evidence="1" id="KW-0732">Signal</keyword>
<dbReference type="SUPFAM" id="SSF49785">
    <property type="entry name" value="Galactose-binding domain-like"/>
    <property type="match status" value="1"/>
</dbReference>
<evidence type="ECO:0000313" key="3">
    <source>
        <dbReference type="EMBL" id="KAK4321278.1"/>
    </source>
</evidence>
<dbReference type="AlphaFoldDB" id="A0AAE1UHC7"/>
<evidence type="ECO:0000313" key="4">
    <source>
        <dbReference type="EMBL" id="KAK4324693.1"/>
    </source>
</evidence>
<dbReference type="InterPro" id="IPR000421">
    <property type="entry name" value="FA58C"/>
</dbReference>
<comment type="caution">
    <text evidence="4">The sequence shown here is derived from an EMBL/GenBank/DDBJ whole genome shotgun (WGS) entry which is preliminary data.</text>
</comment>
<protein>
    <recommendedName>
        <fullName evidence="2">F5/8 type C domain-containing protein</fullName>
    </recommendedName>
</protein>
<dbReference type="Proteomes" id="UP001292094">
    <property type="component" value="Unassembled WGS sequence"/>
</dbReference>
<keyword evidence="5" id="KW-1185">Reference proteome</keyword>
<gene>
    <name evidence="4" type="ORF">Pmani_004692</name>
    <name evidence="3" type="ORF">Pmani_007915</name>
</gene>
<name>A0AAE1UHC7_9EUCA</name>
<organism evidence="4 5">
    <name type="scientific">Petrolisthes manimaculis</name>
    <dbReference type="NCBI Taxonomy" id="1843537"/>
    <lineage>
        <taxon>Eukaryota</taxon>
        <taxon>Metazoa</taxon>
        <taxon>Ecdysozoa</taxon>
        <taxon>Arthropoda</taxon>
        <taxon>Crustacea</taxon>
        <taxon>Multicrustacea</taxon>
        <taxon>Malacostraca</taxon>
        <taxon>Eumalacostraca</taxon>
        <taxon>Eucarida</taxon>
        <taxon>Decapoda</taxon>
        <taxon>Pleocyemata</taxon>
        <taxon>Anomura</taxon>
        <taxon>Galatheoidea</taxon>
        <taxon>Porcellanidae</taxon>
        <taxon>Petrolisthes</taxon>
    </lineage>
</organism>
<evidence type="ECO:0000313" key="5">
    <source>
        <dbReference type="Proteomes" id="UP001292094"/>
    </source>
</evidence>
<accession>A0AAE1UHC7</accession>